<proteinExistence type="predicted"/>
<dbReference type="InterPro" id="IPR050927">
    <property type="entry name" value="TRPM"/>
</dbReference>
<dbReference type="GO" id="GO:0005886">
    <property type="term" value="C:plasma membrane"/>
    <property type="evidence" value="ECO:0007669"/>
    <property type="project" value="TreeGrafter"/>
</dbReference>
<feature type="domain" description="TRPM-like" evidence="5">
    <location>
        <begin position="5"/>
        <end position="66"/>
    </location>
</feature>
<feature type="non-terminal residue" evidence="6">
    <location>
        <position position="96"/>
    </location>
</feature>
<organism evidence="6 7">
    <name type="scientific">Rotaria magnacalcarata</name>
    <dbReference type="NCBI Taxonomy" id="392030"/>
    <lineage>
        <taxon>Eukaryota</taxon>
        <taxon>Metazoa</taxon>
        <taxon>Spiralia</taxon>
        <taxon>Gnathifera</taxon>
        <taxon>Rotifera</taxon>
        <taxon>Eurotatoria</taxon>
        <taxon>Bdelloidea</taxon>
        <taxon>Philodinida</taxon>
        <taxon>Philodinidae</taxon>
        <taxon>Rotaria</taxon>
    </lineage>
</organism>
<dbReference type="PANTHER" id="PTHR13800:SF1">
    <property type="entry name" value="TRANSIENT RECEPTOR POTENTIAL CATION CHANNEL TRPM"/>
    <property type="match status" value="1"/>
</dbReference>
<sequence length="96" mass="11185">KNYSKLSPTVDMRDKFQTQSLDFEIYASMFIDKCYEYNEKRACELLLRQIPLFGNVTCMQLAISSASSKLLETACFDQTLNQVWFDKLSLSNHQLK</sequence>
<dbReference type="GO" id="GO:0005261">
    <property type="term" value="F:monoatomic cation channel activity"/>
    <property type="evidence" value="ECO:0007669"/>
    <property type="project" value="TreeGrafter"/>
</dbReference>
<dbReference type="Proteomes" id="UP000663866">
    <property type="component" value="Unassembled WGS sequence"/>
</dbReference>
<protein>
    <recommendedName>
        <fullName evidence="5">TRPM-like domain-containing protein</fullName>
    </recommendedName>
</protein>
<dbReference type="EMBL" id="CAJOBG010073501">
    <property type="protein sequence ID" value="CAF4603910.1"/>
    <property type="molecule type" value="Genomic_DNA"/>
</dbReference>
<evidence type="ECO:0000256" key="4">
    <source>
        <dbReference type="ARBA" id="ARBA00023136"/>
    </source>
</evidence>
<dbReference type="AlphaFoldDB" id="A0A821C2R7"/>
<keyword evidence="3" id="KW-1133">Transmembrane helix</keyword>
<evidence type="ECO:0000256" key="1">
    <source>
        <dbReference type="ARBA" id="ARBA00004141"/>
    </source>
</evidence>
<evidence type="ECO:0000259" key="5">
    <source>
        <dbReference type="Pfam" id="PF25508"/>
    </source>
</evidence>
<keyword evidence="4" id="KW-0472">Membrane</keyword>
<evidence type="ECO:0000313" key="6">
    <source>
        <dbReference type="EMBL" id="CAF4603910.1"/>
    </source>
</evidence>
<evidence type="ECO:0000256" key="2">
    <source>
        <dbReference type="ARBA" id="ARBA00022692"/>
    </source>
</evidence>
<dbReference type="GO" id="GO:0030001">
    <property type="term" value="P:metal ion transport"/>
    <property type="evidence" value="ECO:0007669"/>
    <property type="project" value="TreeGrafter"/>
</dbReference>
<dbReference type="InterPro" id="IPR057366">
    <property type="entry name" value="TRPM-like"/>
</dbReference>
<keyword evidence="2" id="KW-0812">Transmembrane</keyword>
<evidence type="ECO:0000256" key="3">
    <source>
        <dbReference type="ARBA" id="ARBA00022989"/>
    </source>
</evidence>
<feature type="non-terminal residue" evidence="6">
    <location>
        <position position="1"/>
    </location>
</feature>
<evidence type="ECO:0000313" key="7">
    <source>
        <dbReference type="Proteomes" id="UP000663866"/>
    </source>
</evidence>
<dbReference type="PANTHER" id="PTHR13800">
    <property type="entry name" value="TRANSIENT RECEPTOR POTENTIAL CATION CHANNEL, SUBFAMILY M, MEMBER 6"/>
    <property type="match status" value="1"/>
</dbReference>
<comment type="caution">
    <text evidence="6">The sequence shown here is derived from an EMBL/GenBank/DDBJ whole genome shotgun (WGS) entry which is preliminary data.</text>
</comment>
<name>A0A821C2R7_9BILA</name>
<reference evidence="6" key="1">
    <citation type="submission" date="2021-02" db="EMBL/GenBank/DDBJ databases">
        <authorList>
            <person name="Nowell W R."/>
        </authorList>
    </citation>
    <scope>NUCLEOTIDE SEQUENCE</scope>
</reference>
<comment type="subcellular location">
    <subcellularLocation>
        <location evidence="1">Membrane</location>
        <topology evidence="1">Multi-pass membrane protein</topology>
    </subcellularLocation>
</comment>
<keyword evidence="7" id="KW-1185">Reference proteome</keyword>
<dbReference type="Pfam" id="PF25508">
    <property type="entry name" value="TRPM2"/>
    <property type="match status" value="1"/>
</dbReference>
<accession>A0A821C2R7</accession>
<gene>
    <name evidence="6" type="ORF">OVN521_LOCUS45274</name>
</gene>